<evidence type="ECO:0000256" key="8">
    <source>
        <dbReference type="ARBA" id="ARBA00022927"/>
    </source>
</evidence>
<evidence type="ECO:0000256" key="13">
    <source>
        <dbReference type="ARBA" id="ARBA00046288"/>
    </source>
</evidence>
<sequence>MAFMSRVDEVRSAAFICAFLFVLVELADGSLVLIGRNMSKSFDDIEADFAPVVRGSNESGVIYLAEPLDACSPLNNKVVNDSRSSFALIIRGRCHFDEKVRNAQNAGFKAAVIYNNEDHGLVSAIGGSPDGITISAVFISKASGEALREYSGHTDMELRILPRIKNSEWSILAISCISLLAMSAVLATCFFVRRQYGGQEGPEASQIYGMSSRLVEAIPSLIFTSALEDNCTSQTCAICLEDYKVGEKLRVLPCHHKFHAVCVDSWLTTWRTFCPVCKQDANSSTIYIPASESTPLLSSLFSFASSSAGSLVAFPPIHGI</sequence>
<dbReference type="OrthoDB" id="8062037at2759"/>
<comment type="caution">
    <text evidence="19">The sequence shown here is derived from an EMBL/GenBank/DDBJ whole genome shotgun (WGS) entry which is preliminary data.</text>
</comment>
<dbReference type="Proteomes" id="UP000797356">
    <property type="component" value="Chromosome 2"/>
</dbReference>
<dbReference type="SUPFAM" id="SSF52025">
    <property type="entry name" value="PA domain"/>
    <property type="match status" value="1"/>
</dbReference>
<evidence type="ECO:0000256" key="17">
    <source>
        <dbReference type="SAM" id="Phobius"/>
    </source>
</evidence>
<keyword evidence="8" id="KW-0653">Protein transport</keyword>
<dbReference type="InterPro" id="IPR013083">
    <property type="entry name" value="Znf_RING/FYVE/PHD"/>
</dbReference>
<reference evidence="19" key="1">
    <citation type="journal article" date="2017" name="Gigascience">
        <title>The genome draft of coconut (Cocos nucifera).</title>
        <authorList>
            <person name="Xiao Y."/>
            <person name="Xu P."/>
            <person name="Fan H."/>
            <person name="Baudouin L."/>
            <person name="Xia W."/>
            <person name="Bocs S."/>
            <person name="Xu J."/>
            <person name="Li Q."/>
            <person name="Guo A."/>
            <person name="Zhou L."/>
            <person name="Li J."/>
            <person name="Wu Y."/>
            <person name="Ma Z."/>
            <person name="Armero A."/>
            <person name="Issali A.E."/>
            <person name="Liu N."/>
            <person name="Peng M."/>
            <person name="Yang Y."/>
        </authorList>
    </citation>
    <scope>NUCLEOTIDE SEQUENCE</scope>
    <source>
        <tissue evidence="19">Spear leaf of Hainan Tall coconut</tissue>
    </source>
</reference>
<evidence type="ECO:0000256" key="6">
    <source>
        <dbReference type="ARBA" id="ARBA00022771"/>
    </source>
</evidence>
<dbReference type="Gene3D" id="3.50.30.30">
    <property type="match status" value="1"/>
</dbReference>
<dbReference type="GO" id="GO:0012505">
    <property type="term" value="C:endomembrane system"/>
    <property type="evidence" value="ECO:0007669"/>
    <property type="project" value="UniProtKB-SubCell"/>
</dbReference>
<evidence type="ECO:0000256" key="16">
    <source>
        <dbReference type="PROSITE-ProRule" id="PRU00175"/>
    </source>
</evidence>
<dbReference type="FunFam" id="3.30.40.10:FF:000276">
    <property type="entry name" value="Receptor homology region transmembrane domain-and RING domain-containing protein 2"/>
    <property type="match status" value="1"/>
</dbReference>
<dbReference type="InterPro" id="IPR003137">
    <property type="entry name" value="PA_domain"/>
</dbReference>
<keyword evidence="6 16" id="KW-0863">Zinc-finger</keyword>
<reference evidence="19" key="2">
    <citation type="submission" date="2019-07" db="EMBL/GenBank/DDBJ databases">
        <authorList>
            <person name="Yang Y."/>
            <person name="Bocs S."/>
            <person name="Baudouin L."/>
        </authorList>
    </citation>
    <scope>NUCLEOTIDE SEQUENCE</scope>
    <source>
        <tissue evidence="19">Spear leaf of Hainan Tall coconut</tissue>
    </source>
</reference>
<dbReference type="GO" id="GO:0015031">
    <property type="term" value="P:protein transport"/>
    <property type="evidence" value="ECO:0007669"/>
    <property type="project" value="UniProtKB-KW"/>
</dbReference>
<keyword evidence="3 17" id="KW-0812">Transmembrane</keyword>
<evidence type="ECO:0000256" key="4">
    <source>
        <dbReference type="ARBA" id="ARBA00022723"/>
    </source>
</evidence>
<dbReference type="InterPro" id="IPR046450">
    <property type="entry name" value="PA_dom_sf"/>
</dbReference>
<evidence type="ECO:0000256" key="1">
    <source>
        <dbReference type="ARBA" id="ARBA00022448"/>
    </source>
</evidence>
<organism evidence="19 20">
    <name type="scientific">Cocos nucifera</name>
    <name type="common">Coconut palm</name>
    <dbReference type="NCBI Taxonomy" id="13894"/>
    <lineage>
        <taxon>Eukaryota</taxon>
        <taxon>Viridiplantae</taxon>
        <taxon>Streptophyta</taxon>
        <taxon>Embryophyta</taxon>
        <taxon>Tracheophyta</taxon>
        <taxon>Spermatophyta</taxon>
        <taxon>Magnoliopsida</taxon>
        <taxon>Liliopsida</taxon>
        <taxon>Arecaceae</taxon>
        <taxon>Arecoideae</taxon>
        <taxon>Cocoseae</taxon>
        <taxon>Attaleinae</taxon>
        <taxon>Cocos</taxon>
    </lineage>
</organism>
<evidence type="ECO:0000256" key="9">
    <source>
        <dbReference type="ARBA" id="ARBA00022989"/>
    </source>
</evidence>
<evidence type="ECO:0000256" key="7">
    <source>
        <dbReference type="ARBA" id="ARBA00022833"/>
    </source>
</evidence>
<dbReference type="GO" id="GO:0008270">
    <property type="term" value="F:zinc ion binding"/>
    <property type="evidence" value="ECO:0007669"/>
    <property type="project" value="UniProtKB-KW"/>
</dbReference>
<evidence type="ECO:0000256" key="3">
    <source>
        <dbReference type="ARBA" id="ARBA00022692"/>
    </source>
</evidence>
<dbReference type="PANTHER" id="PTHR47168:SF5">
    <property type="entry name" value="RING-TYPE DOMAIN-CONTAINING PROTEIN"/>
    <property type="match status" value="1"/>
</dbReference>
<dbReference type="SMART" id="SM00184">
    <property type="entry name" value="RING"/>
    <property type="match status" value="1"/>
</dbReference>
<dbReference type="FunFam" id="3.50.30.30:FF:000020">
    <property type="entry name" value="Receptor homology region transmembrane domain-and RING domain-containing protein 2"/>
    <property type="match status" value="1"/>
</dbReference>
<dbReference type="GO" id="GO:0032586">
    <property type="term" value="C:protein storage vacuole membrane"/>
    <property type="evidence" value="ECO:0007669"/>
    <property type="project" value="UniProtKB-SubCell"/>
</dbReference>
<dbReference type="SUPFAM" id="SSF57850">
    <property type="entry name" value="RING/U-box"/>
    <property type="match status" value="1"/>
</dbReference>
<keyword evidence="12" id="KW-0325">Glycoprotein</keyword>
<name>A0A8K0HZE5_COCNU</name>
<dbReference type="InterPro" id="IPR044744">
    <property type="entry name" value="ZNRF4/RNF13/RNF167_PA"/>
</dbReference>
<dbReference type="CDD" id="cd02123">
    <property type="entry name" value="PA_C_RZF_like"/>
    <property type="match status" value="1"/>
</dbReference>
<dbReference type="PROSITE" id="PS50089">
    <property type="entry name" value="ZF_RING_2"/>
    <property type="match status" value="1"/>
</dbReference>
<dbReference type="PANTHER" id="PTHR47168">
    <property type="entry name" value="RING ZINC FINGER DOMAIN SUPERFAMILY PROTEIN-RELATED"/>
    <property type="match status" value="1"/>
</dbReference>
<evidence type="ECO:0000256" key="15">
    <source>
        <dbReference type="ARBA" id="ARBA00060484"/>
    </source>
</evidence>
<keyword evidence="1" id="KW-0813">Transport</keyword>
<dbReference type="AlphaFoldDB" id="A0A8K0HZE5"/>
<evidence type="ECO:0000259" key="18">
    <source>
        <dbReference type="PROSITE" id="PS50089"/>
    </source>
</evidence>
<evidence type="ECO:0000256" key="10">
    <source>
        <dbReference type="ARBA" id="ARBA00023136"/>
    </source>
</evidence>
<dbReference type="EMBL" id="CM017873">
    <property type="protein sequence ID" value="KAG1331126.1"/>
    <property type="molecule type" value="Genomic_DNA"/>
</dbReference>
<keyword evidence="19" id="KW-0675">Receptor</keyword>
<evidence type="ECO:0000256" key="5">
    <source>
        <dbReference type="ARBA" id="ARBA00022729"/>
    </source>
</evidence>
<evidence type="ECO:0000313" key="20">
    <source>
        <dbReference type="Proteomes" id="UP000797356"/>
    </source>
</evidence>
<evidence type="ECO:0000256" key="14">
    <source>
        <dbReference type="ARBA" id="ARBA00046293"/>
    </source>
</evidence>
<dbReference type="Pfam" id="PF13639">
    <property type="entry name" value="zf-RING_2"/>
    <property type="match status" value="1"/>
</dbReference>
<dbReference type="InterPro" id="IPR051653">
    <property type="entry name" value="E3_ligase_sorting_rcpt"/>
</dbReference>
<keyword evidence="20" id="KW-1185">Reference proteome</keyword>
<dbReference type="InterPro" id="IPR001841">
    <property type="entry name" value="Znf_RING"/>
</dbReference>
<keyword evidence="9 17" id="KW-1133">Transmembrane helix</keyword>
<feature type="transmembrane region" description="Helical" evidence="17">
    <location>
        <begin position="169"/>
        <end position="192"/>
    </location>
</feature>
<evidence type="ECO:0000256" key="11">
    <source>
        <dbReference type="ARBA" id="ARBA00023157"/>
    </source>
</evidence>
<dbReference type="Gene3D" id="3.30.40.10">
    <property type="entry name" value="Zinc/RING finger domain, C3HC4 (zinc finger)"/>
    <property type="match status" value="1"/>
</dbReference>
<dbReference type="Pfam" id="PF02225">
    <property type="entry name" value="PA"/>
    <property type="match status" value="1"/>
</dbReference>
<evidence type="ECO:0000313" key="19">
    <source>
        <dbReference type="EMBL" id="KAG1331126.1"/>
    </source>
</evidence>
<protein>
    <submittedName>
        <fullName evidence="19">Receptor homology region, transmembrane domain-and RING domain-containing protein 5</fullName>
    </submittedName>
</protein>
<evidence type="ECO:0000256" key="2">
    <source>
        <dbReference type="ARBA" id="ARBA00022554"/>
    </source>
</evidence>
<keyword evidence="2" id="KW-0926">Vacuole</keyword>
<feature type="domain" description="RING-type" evidence="18">
    <location>
        <begin position="236"/>
        <end position="278"/>
    </location>
</feature>
<evidence type="ECO:0000256" key="12">
    <source>
        <dbReference type="ARBA" id="ARBA00023180"/>
    </source>
</evidence>
<keyword evidence="5" id="KW-0732">Signal</keyword>
<keyword evidence="11" id="KW-1015">Disulfide bond</keyword>
<proteinExistence type="predicted"/>
<comment type="subcellular location">
    <subcellularLocation>
        <location evidence="13">Endomembrane system</location>
        <topology evidence="13">Single-pass type I membrane protein</topology>
    </subcellularLocation>
    <subcellularLocation>
        <location evidence="14">Prevacuolar compartment membrane</location>
    </subcellularLocation>
    <subcellularLocation>
        <location evidence="15">Protein storage vacuole membrane</location>
    </subcellularLocation>
</comment>
<keyword evidence="10 17" id="KW-0472">Membrane</keyword>
<accession>A0A8K0HZE5</accession>
<gene>
    <name evidence="19" type="ORF">COCNU_02G010940</name>
</gene>
<keyword evidence="4" id="KW-0479">Metal-binding</keyword>
<keyword evidence="7" id="KW-0862">Zinc</keyword>